<feature type="domain" description="Glycosyl transferase family 1" evidence="1">
    <location>
        <begin position="213"/>
        <end position="355"/>
    </location>
</feature>
<dbReference type="InterPro" id="IPR028098">
    <property type="entry name" value="Glyco_trans_4-like_N"/>
</dbReference>
<dbReference type="Proteomes" id="UP001064971">
    <property type="component" value="Chromosome"/>
</dbReference>
<feature type="domain" description="Glycosyltransferase subfamily 4-like N-terminal" evidence="2">
    <location>
        <begin position="25"/>
        <end position="190"/>
    </location>
</feature>
<evidence type="ECO:0008006" key="5">
    <source>
        <dbReference type="Google" id="ProtNLM"/>
    </source>
</evidence>
<evidence type="ECO:0000313" key="4">
    <source>
        <dbReference type="Proteomes" id="UP001064971"/>
    </source>
</evidence>
<gene>
    <name evidence="3" type="ORF">DAETH_00970</name>
</gene>
<name>A0ABN6RBV1_9DEIO</name>
<keyword evidence="4" id="KW-1185">Reference proteome</keyword>
<evidence type="ECO:0000313" key="3">
    <source>
        <dbReference type="EMBL" id="BDP40128.1"/>
    </source>
</evidence>
<dbReference type="InterPro" id="IPR001296">
    <property type="entry name" value="Glyco_trans_1"/>
</dbReference>
<reference evidence="3" key="1">
    <citation type="submission" date="2022-07" db="EMBL/GenBank/DDBJ databases">
        <title>Complete Genome Sequence of the Radioresistant Bacterium Deinococcus aetherius ST0316, Isolated from the Air Dust collected in Lower Stratosphere above Japan.</title>
        <authorList>
            <person name="Satoh K."/>
            <person name="Hagiwara K."/>
            <person name="Katsumata K."/>
            <person name="Kubo A."/>
            <person name="Yokobori S."/>
            <person name="Yamagishi A."/>
            <person name="Oono Y."/>
            <person name="Narumi I."/>
        </authorList>
    </citation>
    <scope>NUCLEOTIDE SEQUENCE</scope>
    <source>
        <strain evidence="3">ST0316</strain>
    </source>
</reference>
<dbReference type="CDD" id="cd03801">
    <property type="entry name" value="GT4_PimA-like"/>
    <property type="match status" value="1"/>
</dbReference>
<dbReference type="PANTHER" id="PTHR12526:SF638">
    <property type="entry name" value="SPORE COAT PROTEIN SA"/>
    <property type="match status" value="1"/>
</dbReference>
<accession>A0ABN6RBV1</accession>
<dbReference type="Gene3D" id="3.40.50.2000">
    <property type="entry name" value="Glycogen Phosphorylase B"/>
    <property type="match status" value="2"/>
</dbReference>
<evidence type="ECO:0000259" key="1">
    <source>
        <dbReference type="Pfam" id="PF00534"/>
    </source>
</evidence>
<dbReference type="Pfam" id="PF00534">
    <property type="entry name" value="Glycos_transf_1"/>
    <property type="match status" value="1"/>
</dbReference>
<sequence length="390" mass="43323">MKVIKWRSNDEVGSVYIITYGMGQGGVSSHVETLASALKSVKRNVALVHPTRPSLLKMIVLALSSMGNINRARRIMIIEKQRQVKSWFAKLDICPSDVFHTHDVWTAYALFSVKPDVKIVHTIHGPASREILMDFNDDALSEYASQMEKQVYERAYRLIAVDEGQANIAIEDFGAKKHKIRIIRNTVDIEELYKVAVAGRQRTQELVGTLIKRSKNVVLARRLVEKNGVQVAIEALARTEADVGFWIVGDGPLRHALEKRVEELGVKDRVTFLGGLPRSEVISLMQEADVVLVPSVPAHGVVEATSIAALEGMAMGKIVIASRIGGLAEMIDHNVNGMLYEPFDIDDLASLLDTVDAEKHAELGISARSYVKEEWSTQAWVSQITEVYNE</sequence>
<dbReference type="SUPFAM" id="SSF53756">
    <property type="entry name" value="UDP-Glycosyltransferase/glycogen phosphorylase"/>
    <property type="match status" value="1"/>
</dbReference>
<dbReference type="PANTHER" id="PTHR12526">
    <property type="entry name" value="GLYCOSYLTRANSFERASE"/>
    <property type="match status" value="1"/>
</dbReference>
<evidence type="ECO:0000259" key="2">
    <source>
        <dbReference type="Pfam" id="PF13439"/>
    </source>
</evidence>
<dbReference type="RefSeq" id="WP_264776017.1">
    <property type="nucleotide sequence ID" value="NZ_AP026560.1"/>
</dbReference>
<proteinExistence type="predicted"/>
<dbReference type="Pfam" id="PF13439">
    <property type="entry name" value="Glyco_transf_4"/>
    <property type="match status" value="1"/>
</dbReference>
<protein>
    <recommendedName>
        <fullName evidence="5">Glycosyltransferase</fullName>
    </recommendedName>
</protein>
<organism evidence="3 4">
    <name type="scientific">Deinococcus aetherius</name>
    <dbReference type="NCBI Taxonomy" id="200252"/>
    <lineage>
        <taxon>Bacteria</taxon>
        <taxon>Thermotogati</taxon>
        <taxon>Deinococcota</taxon>
        <taxon>Deinococci</taxon>
        <taxon>Deinococcales</taxon>
        <taxon>Deinococcaceae</taxon>
        <taxon>Deinococcus</taxon>
    </lineage>
</organism>
<dbReference type="EMBL" id="AP026560">
    <property type="protein sequence ID" value="BDP40128.1"/>
    <property type="molecule type" value="Genomic_DNA"/>
</dbReference>